<accession>A0A811UZC3</accession>
<keyword evidence="2" id="KW-1185">Reference proteome</keyword>
<evidence type="ECO:0000313" key="2">
    <source>
        <dbReference type="Proteomes" id="UP000606786"/>
    </source>
</evidence>
<name>A0A811UZC3_CERCA</name>
<protein>
    <submittedName>
        <fullName evidence="1">(Mediterranean fruit fly) hypothetical protein</fullName>
    </submittedName>
</protein>
<dbReference type="Proteomes" id="UP000606786">
    <property type="component" value="Unassembled WGS sequence"/>
</dbReference>
<sequence length="66" mass="6961">MYKAGHLAKPAMAISAATAIFKLHTIKAPKGNSSVEMVILKALEMGVGSEGSPAYAYNFIDTANFD</sequence>
<comment type="caution">
    <text evidence="1">The sequence shown here is derived from an EMBL/GenBank/DDBJ whole genome shotgun (WGS) entry which is preliminary data.</text>
</comment>
<dbReference type="AlphaFoldDB" id="A0A811UZC3"/>
<proteinExistence type="predicted"/>
<gene>
    <name evidence="1" type="ORF">CCAP1982_LOCUS11469</name>
</gene>
<organism evidence="1 2">
    <name type="scientific">Ceratitis capitata</name>
    <name type="common">Mediterranean fruit fly</name>
    <name type="synonym">Tephritis capitata</name>
    <dbReference type="NCBI Taxonomy" id="7213"/>
    <lineage>
        <taxon>Eukaryota</taxon>
        <taxon>Metazoa</taxon>
        <taxon>Ecdysozoa</taxon>
        <taxon>Arthropoda</taxon>
        <taxon>Hexapoda</taxon>
        <taxon>Insecta</taxon>
        <taxon>Pterygota</taxon>
        <taxon>Neoptera</taxon>
        <taxon>Endopterygota</taxon>
        <taxon>Diptera</taxon>
        <taxon>Brachycera</taxon>
        <taxon>Muscomorpha</taxon>
        <taxon>Tephritoidea</taxon>
        <taxon>Tephritidae</taxon>
        <taxon>Ceratitis</taxon>
        <taxon>Ceratitis</taxon>
    </lineage>
</organism>
<dbReference type="EMBL" id="CAJHJT010000034">
    <property type="protein sequence ID" value="CAD7003006.1"/>
    <property type="molecule type" value="Genomic_DNA"/>
</dbReference>
<evidence type="ECO:0000313" key="1">
    <source>
        <dbReference type="EMBL" id="CAD7003006.1"/>
    </source>
</evidence>
<reference evidence="1" key="1">
    <citation type="submission" date="2020-11" db="EMBL/GenBank/DDBJ databases">
        <authorList>
            <person name="Whitehead M."/>
        </authorList>
    </citation>
    <scope>NUCLEOTIDE SEQUENCE</scope>
    <source>
        <strain evidence="1">EGII</strain>
    </source>
</reference>